<evidence type="ECO:0000256" key="1">
    <source>
        <dbReference type="SAM" id="MobiDB-lite"/>
    </source>
</evidence>
<reference evidence="3" key="1">
    <citation type="submission" date="2013-11" db="EMBL/GenBank/DDBJ databases">
        <authorList>
            <person name="Hoang H.T."/>
            <person name="Killian M.L."/>
            <person name="Madson D.M."/>
            <person name="Arruda P.H.E."/>
            <person name="Sun D."/>
            <person name="Schwartz K.J."/>
            <person name="Yoon K."/>
        </authorList>
    </citation>
    <scope>NUCLEOTIDE SEQUENCE [LARGE SCALE GENOMIC DNA]</scope>
    <source>
        <strain evidence="3">CDK2</strain>
    </source>
</reference>
<feature type="compositionally biased region" description="Polar residues" evidence="1">
    <location>
        <begin position="11"/>
        <end position="30"/>
    </location>
</feature>
<feature type="compositionally biased region" description="Basic residues" evidence="1">
    <location>
        <begin position="233"/>
        <end position="242"/>
    </location>
</feature>
<dbReference type="Proteomes" id="UP000050535">
    <property type="component" value="Unassembled WGS sequence"/>
</dbReference>
<evidence type="ECO:0000313" key="3">
    <source>
        <dbReference type="Proteomes" id="UP000050535"/>
    </source>
</evidence>
<comment type="caution">
    <text evidence="2">The sequence shown here is derived from an EMBL/GenBank/DDBJ whole genome shotgun (WGS) entry which is preliminary data.</text>
</comment>
<dbReference type="Pfam" id="PF09684">
    <property type="entry name" value="Tail_P2_I"/>
    <property type="match status" value="1"/>
</dbReference>
<protein>
    <submittedName>
        <fullName evidence="2">Phage tail protein I</fullName>
    </submittedName>
</protein>
<organism evidence="2 3">
    <name type="scientific">Halolamina pelagica</name>
    <dbReference type="NCBI Taxonomy" id="699431"/>
    <lineage>
        <taxon>Archaea</taxon>
        <taxon>Methanobacteriati</taxon>
        <taxon>Methanobacteriota</taxon>
        <taxon>Stenosarchaea group</taxon>
        <taxon>Halobacteria</taxon>
        <taxon>Halobacteriales</taxon>
        <taxon>Haloferacaceae</taxon>
    </lineage>
</organism>
<proteinExistence type="predicted"/>
<dbReference type="PATRIC" id="fig|699431.3.peg.3624"/>
<sequence>MSDRSLLPPSATATSERSVTSPPASPTCQRRSARYGTRYLPGRIVAVAGLDHGTVGVEALLVRVIKRERIRQAVEIHRRRGTKGSVRRVVESFGAGVSIREWWQMDPPGEPHTFELVIAVAATTPPAGCRRTSSRRSGASSRCALTSLYRRRHCRRWHWPPGRRPTGYLSSTRLNRGMTGSEPDSYRCRPCRDHQRLEHRDRPGHRHPCRVGPCRLSASPGPDSAPGRDQAGRQHRRGCGRR</sequence>
<dbReference type="NCBIfam" id="TIGR01634">
    <property type="entry name" value="tail_P2_I"/>
    <property type="match status" value="1"/>
</dbReference>
<evidence type="ECO:0000313" key="2">
    <source>
        <dbReference type="EMBL" id="KPN28878.1"/>
    </source>
</evidence>
<name>A0A0P7H682_9EURY</name>
<feature type="region of interest" description="Disordered" evidence="1">
    <location>
        <begin position="1"/>
        <end position="31"/>
    </location>
</feature>
<feature type="region of interest" description="Disordered" evidence="1">
    <location>
        <begin position="165"/>
        <end position="186"/>
    </location>
</feature>
<gene>
    <name evidence="2" type="ORF">SY89_03530</name>
</gene>
<dbReference type="EMBL" id="LGUC01000003">
    <property type="protein sequence ID" value="KPN28878.1"/>
    <property type="molecule type" value="Genomic_DNA"/>
</dbReference>
<dbReference type="STRING" id="699431.SY89_03530"/>
<accession>A0A0P7H682</accession>
<dbReference type="AlphaFoldDB" id="A0A0P7H682"/>
<feature type="region of interest" description="Disordered" evidence="1">
    <location>
        <begin position="199"/>
        <end position="242"/>
    </location>
</feature>
<keyword evidence="3" id="KW-1185">Reference proteome</keyword>
<dbReference type="InterPro" id="IPR006521">
    <property type="entry name" value="Tail_protein_I"/>
</dbReference>